<dbReference type="EMBL" id="JH711575">
    <property type="protein sequence ID" value="EIW84201.1"/>
    <property type="molecule type" value="Genomic_DNA"/>
</dbReference>
<dbReference type="GO" id="GO:0005739">
    <property type="term" value="C:mitochondrion"/>
    <property type="evidence" value="ECO:0007669"/>
    <property type="project" value="UniProtKB-SubCell"/>
</dbReference>
<evidence type="ECO:0000256" key="3">
    <source>
        <dbReference type="ARBA" id="ARBA00023128"/>
    </source>
</evidence>
<evidence type="ECO:0000256" key="2">
    <source>
        <dbReference type="ARBA" id="ARBA00007884"/>
    </source>
</evidence>
<dbReference type="Pfam" id="PF08547">
    <property type="entry name" value="CIA30"/>
    <property type="match status" value="1"/>
</dbReference>
<dbReference type="GO" id="GO:0051082">
    <property type="term" value="F:unfolded protein binding"/>
    <property type="evidence" value="ECO:0007669"/>
    <property type="project" value="TreeGrafter"/>
</dbReference>
<evidence type="ECO:0000313" key="6">
    <source>
        <dbReference type="EMBL" id="EIW84201.1"/>
    </source>
</evidence>
<feature type="domain" description="NADH:ubiquinone oxidoreductase intermediate-associated protein 30" evidence="5">
    <location>
        <begin position="43"/>
        <end position="229"/>
    </location>
</feature>
<comment type="similarity">
    <text evidence="2">Belongs to the CIA30 family.</text>
</comment>
<dbReference type="InterPro" id="IPR008979">
    <property type="entry name" value="Galactose-bd-like_sf"/>
</dbReference>
<dbReference type="KEGG" id="cput:CONPUDRAFT_51577"/>
<comment type="subcellular location">
    <subcellularLocation>
        <location evidence="1">Mitochondrion</location>
    </subcellularLocation>
</comment>
<sequence>MALSNFGIYLQRSTKLLRDNSVKILRMEGANMPNHAPMTLLSLQNREDISHFASGCDADIGGTSSVRLDADEDAERNAGSGSPLTMRFWGEMNLTVKPQLQGRIRGGYAGFRSKPRPTLFGELTDDVSNHKYLALRMRLGGSPRTRNSYFVNLQTDGPITTDLWQHRLYFQRNDGGWEDIFIPLENFVLTNTGEMVSEQIEMLRERVRTIGISLLGGNSGVSGPYDLGIASVRAVNEEDVTKPPCMFATTSSCTPVTHQSVVEKDVQNFHRSSV</sequence>
<dbReference type="PANTHER" id="PTHR13194:SF18">
    <property type="entry name" value="COMPLEX I INTERMEDIATE-ASSOCIATED PROTEIN 30, MITOCHONDRIAL"/>
    <property type="match status" value="1"/>
</dbReference>
<dbReference type="OrthoDB" id="42561at2759"/>
<dbReference type="GeneID" id="19207458"/>
<evidence type="ECO:0000256" key="4">
    <source>
        <dbReference type="ARBA" id="ARBA00023186"/>
    </source>
</evidence>
<protein>
    <submittedName>
        <fullName evidence="6">Complex I intermediate-associated protein CIA30</fullName>
    </submittedName>
</protein>
<dbReference type="AlphaFoldDB" id="A0A5M3MZY5"/>
<evidence type="ECO:0000256" key="1">
    <source>
        <dbReference type="ARBA" id="ARBA00004173"/>
    </source>
</evidence>
<accession>A0A5M3MZY5</accession>
<dbReference type="GO" id="GO:0010257">
    <property type="term" value="P:NADH dehydrogenase complex assembly"/>
    <property type="evidence" value="ECO:0007669"/>
    <property type="project" value="TreeGrafter"/>
</dbReference>
<reference evidence="7" key="1">
    <citation type="journal article" date="2012" name="Science">
        <title>The Paleozoic origin of enzymatic lignin decomposition reconstructed from 31 fungal genomes.</title>
        <authorList>
            <person name="Floudas D."/>
            <person name="Binder M."/>
            <person name="Riley R."/>
            <person name="Barry K."/>
            <person name="Blanchette R.A."/>
            <person name="Henrissat B."/>
            <person name="Martinez A.T."/>
            <person name="Otillar R."/>
            <person name="Spatafora J.W."/>
            <person name="Yadav J.S."/>
            <person name="Aerts A."/>
            <person name="Benoit I."/>
            <person name="Boyd A."/>
            <person name="Carlson A."/>
            <person name="Copeland A."/>
            <person name="Coutinho P.M."/>
            <person name="de Vries R.P."/>
            <person name="Ferreira P."/>
            <person name="Findley K."/>
            <person name="Foster B."/>
            <person name="Gaskell J."/>
            <person name="Glotzer D."/>
            <person name="Gorecki P."/>
            <person name="Heitman J."/>
            <person name="Hesse C."/>
            <person name="Hori C."/>
            <person name="Igarashi K."/>
            <person name="Jurgens J.A."/>
            <person name="Kallen N."/>
            <person name="Kersten P."/>
            <person name="Kohler A."/>
            <person name="Kuees U."/>
            <person name="Kumar T.K.A."/>
            <person name="Kuo A."/>
            <person name="LaButti K."/>
            <person name="Larrondo L.F."/>
            <person name="Lindquist E."/>
            <person name="Ling A."/>
            <person name="Lombard V."/>
            <person name="Lucas S."/>
            <person name="Lundell T."/>
            <person name="Martin R."/>
            <person name="McLaughlin D.J."/>
            <person name="Morgenstern I."/>
            <person name="Morin E."/>
            <person name="Murat C."/>
            <person name="Nagy L.G."/>
            <person name="Nolan M."/>
            <person name="Ohm R.A."/>
            <person name="Patyshakuliyeva A."/>
            <person name="Rokas A."/>
            <person name="Ruiz-Duenas F.J."/>
            <person name="Sabat G."/>
            <person name="Salamov A."/>
            <person name="Samejima M."/>
            <person name="Schmutz J."/>
            <person name="Slot J.C."/>
            <person name="St John F."/>
            <person name="Stenlid J."/>
            <person name="Sun H."/>
            <person name="Sun S."/>
            <person name="Syed K."/>
            <person name="Tsang A."/>
            <person name="Wiebenga A."/>
            <person name="Young D."/>
            <person name="Pisabarro A."/>
            <person name="Eastwood D.C."/>
            <person name="Martin F."/>
            <person name="Cullen D."/>
            <person name="Grigoriev I.V."/>
            <person name="Hibbett D.S."/>
        </authorList>
    </citation>
    <scope>NUCLEOTIDE SEQUENCE [LARGE SCALE GENOMIC DNA]</scope>
    <source>
        <strain evidence="7">RWD-64-598 SS2</strain>
    </source>
</reference>
<keyword evidence="7" id="KW-1185">Reference proteome</keyword>
<name>A0A5M3MZY5_CONPW</name>
<proteinExistence type="inferred from homology"/>
<keyword evidence="4" id="KW-0143">Chaperone</keyword>
<dbReference type="Proteomes" id="UP000053558">
    <property type="component" value="Unassembled WGS sequence"/>
</dbReference>
<dbReference type="GO" id="GO:0006120">
    <property type="term" value="P:mitochondrial electron transport, NADH to ubiquinone"/>
    <property type="evidence" value="ECO:0007669"/>
    <property type="project" value="TreeGrafter"/>
</dbReference>
<dbReference type="OMA" id="WIKAVAQ"/>
<gene>
    <name evidence="6" type="ORF">CONPUDRAFT_51577</name>
</gene>
<organism evidence="6 7">
    <name type="scientific">Coniophora puteana (strain RWD-64-598)</name>
    <name type="common">Brown rot fungus</name>
    <dbReference type="NCBI Taxonomy" id="741705"/>
    <lineage>
        <taxon>Eukaryota</taxon>
        <taxon>Fungi</taxon>
        <taxon>Dikarya</taxon>
        <taxon>Basidiomycota</taxon>
        <taxon>Agaricomycotina</taxon>
        <taxon>Agaricomycetes</taxon>
        <taxon>Agaricomycetidae</taxon>
        <taxon>Boletales</taxon>
        <taxon>Coniophorineae</taxon>
        <taxon>Coniophoraceae</taxon>
        <taxon>Coniophora</taxon>
    </lineage>
</organism>
<keyword evidence="3" id="KW-0496">Mitochondrion</keyword>
<dbReference type="RefSeq" id="XP_007765363.1">
    <property type="nucleotide sequence ID" value="XM_007767173.1"/>
</dbReference>
<evidence type="ECO:0000259" key="5">
    <source>
        <dbReference type="Pfam" id="PF08547"/>
    </source>
</evidence>
<dbReference type="PANTHER" id="PTHR13194">
    <property type="entry name" value="COMPLEX I INTERMEDIATE-ASSOCIATED PROTEIN 30"/>
    <property type="match status" value="1"/>
</dbReference>
<dbReference type="SUPFAM" id="SSF49785">
    <property type="entry name" value="Galactose-binding domain-like"/>
    <property type="match status" value="1"/>
</dbReference>
<dbReference type="InterPro" id="IPR039131">
    <property type="entry name" value="NDUFAF1"/>
</dbReference>
<comment type="caution">
    <text evidence="6">The sequence shown here is derived from an EMBL/GenBank/DDBJ whole genome shotgun (WGS) entry which is preliminary data.</text>
</comment>
<evidence type="ECO:0000313" key="7">
    <source>
        <dbReference type="Proteomes" id="UP000053558"/>
    </source>
</evidence>
<dbReference type="InterPro" id="IPR013857">
    <property type="entry name" value="NADH-UbQ_OxRdtase-assoc_prot30"/>
</dbReference>